<dbReference type="GO" id="GO:0022857">
    <property type="term" value="F:transmembrane transporter activity"/>
    <property type="evidence" value="ECO:0007669"/>
    <property type="project" value="InterPro"/>
</dbReference>
<feature type="transmembrane region" description="Helical" evidence="8">
    <location>
        <begin position="28"/>
        <end position="52"/>
    </location>
</feature>
<evidence type="ECO:0000313" key="11">
    <source>
        <dbReference type="Proteomes" id="UP000030645"/>
    </source>
</evidence>
<dbReference type="eggNOG" id="KOG0254">
    <property type="taxonomic scope" value="Eukaryota"/>
</dbReference>
<dbReference type="EMBL" id="KE346271">
    <property type="protein sequence ID" value="EXC31840.1"/>
    <property type="molecule type" value="Genomic_DNA"/>
</dbReference>
<keyword evidence="3" id="KW-0813">Transport</keyword>
<reference evidence="11" key="1">
    <citation type="submission" date="2013-01" db="EMBL/GenBank/DDBJ databases">
        <title>Draft Genome Sequence of a Mulberry Tree, Morus notabilis C.K. Schneid.</title>
        <authorList>
            <person name="He N."/>
            <person name="Zhao S."/>
        </authorList>
    </citation>
    <scope>NUCLEOTIDE SEQUENCE</scope>
</reference>
<dbReference type="Pfam" id="PF00083">
    <property type="entry name" value="Sugar_tr"/>
    <property type="match status" value="1"/>
</dbReference>
<feature type="domain" description="Major facilitator superfamily (MFS) profile" evidence="9">
    <location>
        <begin position="1"/>
        <end position="401"/>
    </location>
</feature>
<evidence type="ECO:0000256" key="4">
    <source>
        <dbReference type="ARBA" id="ARBA00022597"/>
    </source>
</evidence>
<evidence type="ECO:0000256" key="7">
    <source>
        <dbReference type="ARBA" id="ARBA00023136"/>
    </source>
</evidence>
<evidence type="ECO:0000256" key="5">
    <source>
        <dbReference type="ARBA" id="ARBA00022692"/>
    </source>
</evidence>
<evidence type="ECO:0000256" key="1">
    <source>
        <dbReference type="ARBA" id="ARBA00004141"/>
    </source>
</evidence>
<name>W9SJM2_9ROSA</name>
<feature type="transmembrane region" description="Helical" evidence="8">
    <location>
        <begin position="105"/>
        <end position="125"/>
    </location>
</feature>
<dbReference type="Gene3D" id="1.20.1250.20">
    <property type="entry name" value="MFS general substrate transporter like domains"/>
    <property type="match status" value="1"/>
</dbReference>
<keyword evidence="6 8" id="KW-1133">Transmembrane helix</keyword>
<evidence type="ECO:0000256" key="3">
    <source>
        <dbReference type="ARBA" id="ARBA00022448"/>
    </source>
</evidence>
<comment type="subcellular location">
    <subcellularLocation>
        <location evidence="1">Membrane</location>
        <topology evidence="1">Multi-pass membrane protein</topology>
    </subcellularLocation>
</comment>
<dbReference type="Proteomes" id="UP000030645">
    <property type="component" value="Unassembled WGS sequence"/>
</dbReference>
<dbReference type="PROSITE" id="PS00216">
    <property type="entry name" value="SUGAR_TRANSPORT_1"/>
    <property type="match status" value="1"/>
</dbReference>
<dbReference type="InterPro" id="IPR005829">
    <property type="entry name" value="Sugar_transporter_CS"/>
</dbReference>
<dbReference type="InterPro" id="IPR036259">
    <property type="entry name" value="MFS_trans_sf"/>
</dbReference>
<proteinExistence type="inferred from homology"/>
<keyword evidence="5 8" id="KW-0812">Transmembrane</keyword>
<keyword evidence="11" id="KW-1185">Reference proteome</keyword>
<dbReference type="AlphaFoldDB" id="W9SJM2"/>
<evidence type="ECO:0000259" key="9">
    <source>
        <dbReference type="PROSITE" id="PS50850"/>
    </source>
</evidence>
<dbReference type="PANTHER" id="PTHR48021">
    <property type="match status" value="1"/>
</dbReference>
<organism evidence="10 11">
    <name type="scientific">Morus notabilis</name>
    <dbReference type="NCBI Taxonomy" id="981085"/>
    <lineage>
        <taxon>Eukaryota</taxon>
        <taxon>Viridiplantae</taxon>
        <taxon>Streptophyta</taxon>
        <taxon>Embryophyta</taxon>
        <taxon>Tracheophyta</taxon>
        <taxon>Spermatophyta</taxon>
        <taxon>Magnoliopsida</taxon>
        <taxon>eudicotyledons</taxon>
        <taxon>Gunneridae</taxon>
        <taxon>Pentapetalae</taxon>
        <taxon>rosids</taxon>
        <taxon>fabids</taxon>
        <taxon>Rosales</taxon>
        <taxon>Moraceae</taxon>
        <taxon>Moreae</taxon>
        <taxon>Morus</taxon>
    </lineage>
</organism>
<feature type="transmembrane region" description="Helical" evidence="8">
    <location>
        <begin position="131"/>
        <end position="152"/>
    </location>
</feature>
<feature type="transmembrane region" description="Helical" evidence="8">
    <location>
        <begin position="347"/>
        <end position="367"/>
    </location>
</feature>
<feature type="transmembrane region" description="Helical" evidence="8">
    <location>
        <begin position="311"/>
        <end position="335"/>
    </location>
</feature>
<dbReference type="PANTHER" id="PTHR48021:SF25">
    <property type="entry name" value="SUGAR TRANSPORTER ERD6-LIKE 5"/>
    <property type="match status" value="1"/>
</dbReference>
<dbReference type="InterPro" id="IPR005828">
    <property type="entry name" value="MFS_sugar_transport-like"/>
</dbReference>
<dbReference type="PROSITE" id="PS50850">
    <property type="entry name" value="MFS"/>
    <property type="match status" value="1"/>
</dbReference>
<keyword evidence="4 10" id="KW-0762">Sugar transport</keyword>
<protein>
    <submittedName>
        <fullName evidence="10">Sugar transporter ERD6-like 5</fullName>
    </submittedName>
</protein>
<evidence type="ECO:0000256" key="2">
    <source>
        <dbReference type="ARBA" id="ARBA00010992"/>
    </source>
</evidence>
<comment type="similarity">
    <text evidence="2">Belongs to the major facilitator superfamily. Sugar transporter (TC 2.A.1.1) family.</text>
</comment>
<evidence type="ECO:0000256" key="6">
    <source>
        <dbReference type="ARBA" id="ARBA00022989"/>
    </source>
</evidence>
<feature type="transmembrane region" description="Helical" evidence="8">
    <location>
        <begin position="72"/>
        <end position="93"/>
    </location>
</feature>
<sequence>MEKGEAVKKPLLENYNGQGSEISSSAPLTIVVGFSCIVVYCSSFAGGNSIGYSSPAESGILNDLGLDLADTMGVTDLFCITGWLAIAFSKAPIYVAEITPKTVRGALMSVKPLLMSSGKALFFFIGPVVNWRILALTALVPYLLQLPGLLFISESPRWLMKIGQAEKSESALRRLRGEKANISQETAEIRDYIEYSKRVSGDGILSVFQRKYSYCLIVGTGLVAFRQLGGLGGISFYASSIIKSAGFSSEIGSIAVGTTEILSAILGVCFIDKFGRRPLLLISAAGTCFETLDIEVCLHQGLHFGEKITPVLGLAGILVYFGFFSLGMEGIPWIISKEIFPVNIKGAAGSIASVVSLISGWVISYTFNFIFEWNSAGTFFIYAAMSGASVLFVWKMVPETKGRSLEEIQASLLISPQQ</sequence>
<keyword evidence="7 8" id="KW-0472">Membrane</keyword>
<dbReference type="InterPro" id="IPR020846">
    <property type="entry name" value="MFS_dom"/>
</dbReference>
<gene>
    <name evidence="10" type="ORF">L484_020668</name>
</gene>
<evidence type="ECO:0000313" key="10">
    <source>
        <dbReference type="EMBL" id="EXC31840.1"/>
    </source>
</evidence>
<accession>W9SJM2</accession>
<dbReference type="InterPro" id="IPR050549">
    <property type="entry name" value="MFS_Trehalose_Transporter"/>
</dbReference>
<dbReference type="SUPFAM" id="SSF103473">
    <property type="entry name" value="MFS general substrate transporter"/>
    <property type="match status" value="1"/>
</dbReference>
<dbReference type="GO" id="GO:0016020">
    <property type="term" value="C:membrane"/>
    <property type="evidence" value="ECO:0007669"/>
    <property type="project" value="UniProtKB-SubCell"/>
</dbReference>
<feature type="transmembrane region" description="Helical" evidence="8">
    <location>
        <begin position="379"/>
        <end position="397"/>
    </location>
</feature>
<evidence type="ECO:0000256" key="8">
    <source>
        <dbReference type="SAM" id="Phobius"/>
    </source>
</evidence>
<feature type="transmembrane region" description="Helical" evidence="8">
    <location>
        <begin position="214"/>
        <end position="239"/>
    </location>
</feature>
<feature type="transmembrane region" description="Helical" evidence="8">
    <location>
        <begin position="251"/>
        <end position="271"/>
    </location>
</feature>